<dbReference type="SUPFAM" id="SSF143975">
    <property type="entry name" value="IlvD/EDD N-terminal domain-like"/>
    <property type="match status" value="1"/>
</dbReference>
<dbReference type="PANTHER" id="PTHR43183">
    <property type="entry name" value="HYPOTHETICAL DIHYDROXYACID DEHYDRATASE (EUROFUNG)-RELATED"/>
    <property type="match status" value="1"/>
</dbReference>
<comment type="similarity">
    <text evidence="1">Belongs to the IlvD/Edd family.</text>
</comment>
<organism evidence="8 9">
    <name type="scientific">Tepidamorphus gemmatus</name>
    <dbReference type="NCBI Taxonomy" id="747076"/>
    <lineage>
        <taxon>Bacteria</taxon>
        <taxon>Pseudomonadati</taxon>
        <taxon>Pseudomonadota</taxon>
        <taxon>Alphaproteobacteria</taxon>
        <taxon>Hyphomicrobiales</taxon>
        <taxon>Tepidamorphaceae</taxon>
        <taxon>Tepidamorphus</taxon>
    </lineage>
</organism>
<evidence type="ECO:0000256" key="5">
    <source>
        <dbReference type="ARBA" id="ARBA00023239"/>
    </source>
</evidence>
<evidence type="ECO:0000259" key="6">
    <source>
        <dbReference type="Pfam" id="PF00920"/>
    </source>
</evidence>
<dbReference type="SUPFAM" id="SSF52016">
    <property type="entry name" value="LeuD/IlvD-like"/>
    <property type="match status" value="1"/>
</dbReference>
<proteinExistence type="inferred from homology"/>
<evidence type="ECO:0000256" key="3">
    <source>
        <dbReference type="ARBA" id="ARBA00023004"/>
    </source>
</evidence>
<keyword evidence="9" id="KW-1185">Reference proteome</keyword>
<dbReference type="Pfam" id="PF24877">
    <property type="entry name" value="ILV_EDD_C"/>
    <property type="match status" value="1"/>
</dbReference>
<dbReference type="PROSITE" id="PS00886">
    <property type="entry name" value="ILVD_EDD_1"/>
    <property type="match status" value="1"/>
</dbReference>
<dbReference type="InterPro" id="IPR052352">
    <property type="entry name" value="Sugar_Degrad_Dehydratases"/>
</dbReference>
<evidence type="ECO:0000313" key="9">
    <source>
        <dbReference type="Proteomes" id="UP000295678"/>
    </source>
</evidence>
<dbReference type="AlphaFoldDB" id="A0A4R3MDD8"/>
<feature type="domain" description="Dihydroxy-acid/6-phosphogluconate dehydratase N-terminal" evidence="6">
    <location>
        <begin position="43"/>
        <end position="356"/>
    </location>
</feature>
<keyword evidence="4" id="KW-0411">Iron-sulfur</keyword>
<dbReference type="GO" id="GO:0051536">
    <property type="term" value="F:iron-sulfur cluster binding"/>
    <property type="evidence" value="ECO:0007669"/>
    <property type="project" value="UniProtKB-KW"/>
</dbReference>
<dbReference type="EMBL" id="SMAK01000004">
    <property type="protein sequence ID" value="TCT11436.1"/>
    <property type="molecule type" value="Genomic_DNA"/>
</dbReference>
<dbReference type="NCBIfam" id="NF004784">
    <property type="entry name" value="PRK06131.1"/>
    <property type="match status" value="1"/>
</dbReference>
<sequence>MSGKRRLRSQLWFDNPDNPGMTALYLERYLNYGLTREELQSGKPIIGIAQTGSDLSPCNRHHLELAARVREGIRAAGGIAFEFPVHPIQETGKRPTAALDRNLAYLGLVEVLFGYPIDGVVLTTGCDKTTPACLMAAATVNIPAIVLSGGPMLNGWWKGERTGSGTVVWNARADHAAGKIDYAEFMDIVASSAPSVGHCNTMGTATTMNSLAEALGMSLPGCAAIPGPYRERAQMAYETGLRIVDMVWEDLKPSDILTREAFENAIVVNSAIGGSTNAPIHINAIARHIGVELNNDDWERIGYHVPLLVNLQPAGKYLGEEFHRAGGVPAVVAELMRHGLIRENALTVNGRSIGDNCRGRESSDPDVIRNFETALVRNAGFLNLSGNLFDSAIMKTSVISEDFRARFLSNPGDENAFEGRVVVFDGPEDYHHRINDESLGIDDKTLLFIRGTGPIGYPGGAEVVNMQPPDALLKRGVKSLPCIGDGRQSGTSGSPSILNASPEAAAGGGLALLRTGDRVRIDLNKRTANILISDEELASRRKALEAKGGYHVPASQTPWQEIQRQMVSQFDEGMVLKPAVKYQRVAQTAVPRDNH</sequence>
<evidence type="ECO:0000256" key="1">
    <source>
        <dbReference type="ARBA" id="ARBA00006486"/>
    </source>
</evidence>
<dbReference type="RefSeq" id="WP_245499684.1">
    <property type="nucleotide sequence ID" value="NZ_SMAK01000004.1"/>
</dbReference>
<evidence type="ECO:0000313" key="8">
    <source>
        <dbReference type="EMBL" id="TCT11436.1"/>
    </source>
</evidence>
<name>A0A4R3MDD8_9HYPH</name>
<reference evidence="8 9" key="1">
    <citation type="submission" date="2019-03" db="EMBL/GenBank/DDBJ databases">
        <title>Genomic Encyclopedia of Type Strains, Phase IV (KMG-IV): sequencing the most valuable type-strain genomes for metagenomic binning, comparative biology and taxonomic classification.</title>
        <authorList>
            <person name="Goeker M."/>
        </authorList>
    </citation>
    <scope>NUCLEOTIDE SEQUENCE [LARGE SCALE GENOMIC DNA]</scope>
    <source>
        <strain evidence="8 9">DSM 19345</strain>
    </source>
</reference>
<accession>A0A4R3MDD8</accession>
<comment type="caution">
    <text evidence="8">The sequence shown here is derived from an EMBL/GenBank/DDBJ whole genome shotgun (WGS) entry which is preliminary data.</text>
</comment>
<dbReference type="Proteomes" id="UP000295678">
    <property type="component" value="Unassembled WGS sequence"/>
</dbReference>
<keyword evidence="3" id="KW-0408">Iron</keyword>
<dbReference type="NCBIfam" id="NF009560">
    <property type="entry name" value="PRK13017.1"/>
    <property type="match status" value="1"/>
</dbReference>
<dbReference type="InterPro" id="IPR042096">
    <property type="entry name" value="Dihydro-acid_dehy_C"/>
</dbReference>
<dbReference type="Gene3D" id="3.50.30.80">
    <property type="entry name" value="IlvD/EDD C-terminal domain-like"/>
    <property type="match status" value="1"/>
</dbReference>
<keyword evidence="5" id="KW-0456">Lyase</keyword>
<keyword evidence="2" id="KW-0479">Metal-binding</keyword>
<dbReference type="InterPro" id="IPR037237">
    <property type="entry name" value="IlvD/EDD_N"/>
</dbReference>
<evidence type="ECO:0000256" key="4">
    <source>
        <dbReference type="ARBA" id="ARBA00023014"/>
    </source>
</evidence>
<evidence type="ECO:0000256" key="2">
    <source>
        <dbReference type="ARBA" id="ARBA00022723"/>
    </source>
</evidence>
<protein>
    <submittedName>
        <fullName evidence="8">Dihydroxy-acid dehydratase</fullName>
    </submittedName>
</protein>
<dbReference type="InterPro" id="IPR056740">
    <property type="entry name" value="ILV_EDD_C"/>
</dbReference>
<gene>
    <name evidence="8" type="ORF">EDC22_104196</name>
</gene>
<dbReference type="Pfam" id="PF00920">
    <property type="entry name" value="ILVD_EDD_N"/>
    <property type="match status" value="1"/>
</dbReference>
<evidence type="ECO:0000259" key="7">
    <source>
        <dbReference type="Pfam" id="PF24877"/>
    </source>
</evidence>
<dbReference type="GO" id="GO:0046872">
    <property type="term" value="F:metal ion binding"/>
    <property type="evidence" value="ECO:0007669"/>
    <property type="project" value="UniProtKB-KW"/>
</dbReference>
<dbReference type="PANTHER" id="PTHR43183:SF1">
    <property type="entry name" value="HYPOTHETICAL DIHYDROXY-ACID DEHYDRATASE (EUROFUNG)-RELATED"/>
    <property type="match status" value="1"/>
</dbReference>
<dbReference type="GO" id="GO:0016836">
    <property type="term" value="F:hydro-lyase activity"/>
    <property type="evidence" value="ECO:0007669"/>
    <property type="project" value="UniProtKB-ARBA"/>
</dbReference>
<dbReference type="InterPro" id="IPR000581">
    <property type="entry name" value="ILV_EDD_N"/>
</dbReference>
<feature type="domain" description="Dihydroxy-acid/6-phosphogluconate dehydratase C-terminal" evidence="7">
    <location>
        <begin position="366"/>
        <end position="573"/>
    </location>
</feature>
<dbReference type="InterPro" id="IPR020558">
    <property type="entry name" value="DiOHA_6PGluconate_deHydtase_CS"/>
</dbReference>